<dbReference type="KEGG" id="iag:Igag_0720"/>
<accession>E0ST73</accession>
<dbReference type="BioCyc" id="IAGG583356:GHAH-716-MONOMER"/>
<protein>
    <submittedName>
        <fullName evidence="1">Uncharacterized protein</fullName>
    </submittedName>
</protein>
<evidence type="ECO:0000313" key="1">
    <source>
        <dbReference type="EMBL" id="ADM27550.1"/>
    </source>
</evidence>
<reference evidence="1 2" key="1">
    <citation type="journal article" date="2010" name="Stand. Genomic Sci.">
        <title>Complete genome sequence of Ignisphaera aggregans type strain (AQ1.S1).</title>
        <authorList>
            <person name="Goker M."/>
            <person name="Held B."/>
            <person name="Lapidus A."/>
            <person name="Nolan M."/>
            <person name="Spring S."/>
            <person name="Yasawong M."/>
            <person name="Lucas S."/>
            <person name="Glavina Del Rio T."/>
            <person name="Tice H."/>
            <person name="Cheng J.F."/>
            <person name="Goodwin L."/>
            <person name="Tapia R."/>
            <person name="Pitluck S."/>
            <person name="Liolios K."/>
            <person name="Ivanova N."/>
            <person name="Mavromatis K."/>
            <person name="Mikhailova N."/>
            <person name="Pati A."/>
            <person name="Chen A."/>
            <person name="Palaniappan K."/>
            <person name="Brambilla E."/>
            <person name="Land M."/>
            <person name="Hauser L."/>
            <person name="Chang Y.J."/>
            <person name="Jeffries C.D."/>
            <person name="Brettin T."/>
            <person name="Detter J.C."/>
            <person name="Han C."/>
            <person name="Rohde M."/>
            <person name="Sikorski J."/>
            <person name="Woyke T."/>
            <person name="Bristow J."/>
            <person name="Eisen J.A."/>
            <person name="Markowitz V."/>
            <person name="Hugenholtz P."/>
            <person name="Kyrpides N.C."/>
            <person name="Klenk H.P."/>
        </authorList>
    </citation>
    <scope>NUCLEOTIDE SEQUENCE [LARGE SCALE GENOMIC DNA]</scope>
    <source>
        <strain evidence="2">DSM 17230 / JCM 13409 / AQ1.S1</strain>
    </source>
</reference>
<dbReference type="EMBL" id="CP002098">
    <property type="protein sequence ID" value="ADM27550.1"/>
    <property type="molecule type" value="Genomic_DNA"/>
</dbReference>
<name>E0ST73_IGNAA</name>
<gene>
    <name evidence="1" type="ordered locus">Igag_0720</name>
</gene>
<evidence type="ECO:0000313" key="2">
    <source>
        <dbReference type="Proteomes" id="UP000001304"/>
    </source>
</evidence>
<dbReference type="Proteomes" id="UP000001304">
    <property type="component" value="Chromosome"/>
</dbReference>
<keyword evidence="2" id="KW-1185">Reference proteome</keyword>
<sequence>MVMCMESPRIVSTEVRICEDTVAPCLFLKIRVEGIETGGSVYIPVGGMLYSDDGKLLSQVIIDDAFFGPAGSIAAPSIIVNYLEAYSSIAGLTHTLDLRCRAFLDTKSVSYIEERRRSNKYHRVMLKLRLRFLALHSTVYHYDYIYGARGQYFSSLPSGAIVLKSGKPLLYVEPQVYEELETNIVIDGPQWIRDFLPVLGLGNYVLLEIPLPRAPSIPDKALQYFINTIELLRQTKEILHETLNVGSSLTALRNALNQFCEALKSLDLAVSRDGGCEIDYERLVELFQGIKELADVVVTIYTKVKRIATVGPEPTQPHIAPRPALALHQVESLIGLASYIIKLVMDTYIDRLSHSQT</sequence>
<dbReference type="AlphaFoldDB" id="E0ST73"/>
<dbReference type="HOGENOM" id="CLU_775249_0_0_2"/>
<organism evidence="1 2">
    <name type="scientific">Ignisphaera aggregans (strain DSM 17230 / JCM 13409 / AQ1.S1)</name>
    <dbReference type="NCBI Taxonomy" id="583356"/>
    <lineage>
        <taxon>Archaea</taxon>
        <taxon>Thermoproteota</taxon>
        <taxon>Thermoprotei</taxon>
        <taxon>Desulfurococcales</taxon>
        <taxon>Desulfurococcaceae</taxon>
        <taxon>Ignisphaera</taxon>
    </lineage>
</organism>
<proteinExistence type="predicted"/>